<comment type="caution">
    <text evidence="2">The sequence shown here is derived from an EMBL/GenBank/DDBJ whole genome shotgun (WGS) entry which is preliminary data.</text>
</comment>
<feature type="region of interest" description="Disordered" evidence="1">
    <location>
        <begin position="1"/>
        <end position="20"/>
    </location>
</feature>
<feature type="region of interest" description="Disordered" evidence="1">
    <location>
        <begin position="27"/>
        <end position="55"/>
    </location>
</feature>
<sequence>SHKGPVKPATQKQRKPPPCVVTHEAPFEQRSDGHAAPTGATGITPTAVPKLYGKM</sequence>
<evidence type="ECO:0000313" key="3">
    <source>
        <dbReference type="Proteomes" id="UP000663844"/>
    </source>
</evidence>
<dbReference type="AlphaFoldDB" id="A0A820K051"/>
<accession>A0A820K051</accession>
<organism evidence="2 3">
    <name type="scientific">Adineta steineri</name>
    <dbReference type="NCBI Taxonomy" id="433720"/>
    <lineage>
        <taxon>Eukaryota</taxon>
        <taxon>Metazoa</taxon>
        <taxon>Spiralia</taxon>
        <taxon>Gnathifera</taxon>
        <taxon>Rotifera</taxon>
        <taxon>Eurotatoria</taxon>
        <taxon>Bdelloidea</taxon>
        <taxon>Adinetida</taxon>
        <taxon>Adinetidae</taxon>
        <taxon>Adineta</taxon>
    </lineage>
</organism>
<evidence type="ECO:0000256" key="1">
    <source>
        <dbReference type="SAM" id="MobiDB-lite"/>
    </source>
</evidence>
<proteinExistence type="predicted"/>
<feature type="compositionally biased region" description="Low complexity" evidence="1">
    <location>
        <begin position="35"/>
        <end position="47"/>
    </location>
</feature>
<dbReference type="EMBL" id="CAJOAZ010018776">
    <property type="protein sequence ID" value="CAF4329649.1"/>
    <property type="molecule type" value="Genomic_DNA"/>
</dbReference>
<name>A0A820K051_9BILA</name>
<feature type="non-terminal residue" evidence="2">
    <location>
        <position position="1"/>
    </location>
</feature>
<dbReference type="Proteomes" id="UP000663844">
    <property type="component" value="Unassembled WGS sequence"/>
</dbReference>
<protein>
    <submittedName>
        <fullName evidence="2">Uncharacterized protein</fullName>
    </submittedName>
</protein>
<evidence type="ECO:0000313" key="2">
    <source>
        <dbReference type="EMBL" id="CAF4329649.1"/>
    </source>
</evidence>
<gene>
    <name evidence="2" type="ORF">OXD698_LOCUS47621</name>
</gene>
<reference evidence="2" key="1">
    <citation type="submission" date="2021-02" db="EMBL/GenBank/DDBJ databases">
        <authorList>
            <person name="Nowell W R."/>
        </authorList>
    </citation>
    <scope>NUCLEOTIDE SEQUENCE</scope>
</reference>